<protein>
    <submittedName>
        <fullName evidence="2">Uncharacterized protein</fullName>
    </submittedName>
</protein>
<dbReference type="Proteomes" id="UP000295565">
    <property type="component" value="Unassembled WGS sequence"/>
</dbReference>
<gene>
    <name evidence="2" type="ORF">EV690_2652</name>
</gene>
<sequence>MRVGGINQAPYPIKSPNKGARKDKKRAKKRSESGHDKLQVIDDDSIFDTISYDLPSAHTQGALRAYQEIHMLAKRNHINLIFGVDIYA</sequence>
<keyword evidence="3" id="KW-1185">Reference proteome</keyword>
<dbReference type="RefSeq" id="WP_131913418.1">
    <property type="nucleotide sequence ID" value="NZ_OU594967.1"/>
</dbReference>
<name>A0A4R1JAE4_9GAMM</name>
<comment type="caution">
    <text evidence="2">The sequence shown here is derived from an EMBL/GenBank/DDBJ whole genome shotgun (WGS) entry which is preliminary data.</text>
</comment>
<reference evidence="2 3" key="1">
    <citation type="submission" date="2019-03" db="EMBL/GenBank/DDBJ databases">
        <title>Genomic Encyclopedia of Type Strains, Phase IV (KMG-IV): sequencing the most valuable type-strain genomes for metagenomic binning, comparative biology and taxonomic classification.</title>
        <authorList>
            <person name="Goeker M."/>
        </authorList>
    </citation>
    <scope>NUCLEOTIDE SEQUENCE [LARGE SCALE GENOMIC DNA]</scope>
    <source>
        <strain evidence="2 3">DSM 18577</strain>
    </source>
</reference>
<organism evidence="2 3">
    <name type="scientific">Celerinatantimonas diazotrophica</name>
    <dbReference type="NCBI Taxonomy" id="412034"/>
    <lineage>
        <taxon>Bacteria</taxon>
        <taxon>Pseudomonadati</taxon>
        <taxon>Pseudomonadota</taxon>
        <taxon>Gammaproteobacteria</taxon>
        <taxon>Celerinatantimonadaceae</taxon>
        <taxon>Celerinatantimonas</taxon>
    </lineage>
</organism>
<dbReference type="AlphaFoldDB" id="A0A4R1JAE4"/>
<evidence type="ECO:0000313" key="3">
    <source>
        <dbReference type="Proteomes" id="UP000295565"/>
    </source>
</evidence>
<proteinExistence type="predicted"/>
<dbReference type="OrthoDB" id="6215350at2"/>
<feature type="region of interest" description="Disordered" evidence="1">
    <location>
        <begin position="1"/>
        <end position="35"/>
    </location>
</feature>
<evidence type="ECO:0000313" key="2">
    <source>
        <dbReference type="EMBL" id="TCK47615.1"/>
    </source>
</evidence>
<accession>A0A4R1JAE4</accession>
<dbReference type="EMBL" id="SMGD01000014">
    <property type="protein sequence ID" value="TCK47615.1"/>
    <property type="molecule type" value="Genomic_DNA"/>
</dbReference>
<evidence type="ECO:0000256" key="1">
    <source>
        <dbReference type="SAM" id="MobiDB-lite"/>
    </source>
</evidence>
<feature type="compositionally biased region" description="Basic residues" evidence="1">
    <location>
        <begin position="19"/>
        <end position="29"/>
    </location>
</feature>